<organism evidence="1 2">
    <name type="scientific">Symbiodinium necroappetens</name>
    <dbReference type="NCBI Taxonomy" id="1628268"/>
    <lineage>
        <taxon>Eukaryota</taxon>
        <taxon>Sar</taxon>
        <taxon>Alveolata</taxon>
        <taxon>Dinophyceae</taxon>
        <taxon>Suessiales</taxon>
        <taxon>Symbiodiniaceae</taxon>
        <taxon>Symbiodinium</taxon>
    </lineage>
</organism>
<evidence type="ECO:0000313" key="2">
    <source>
        <dbReference type="Proteomes" id="UP000601435"/>
    </source>
</evidence>
<gene>
    <name evidence="1" type="ORF">SNEC2469_LOCUS19479</name>
</gene>
<protein>
    <submittedName>
        <fullName evidence="1">Uncharacterized protein</fullName>
    </submittedName>
</protein>
<dbReference type="OrthoDB" id="407284at2759"/>
<proteinExistence type="predicted"/>
<evidence type="ECO:0000313" key="1">
    <source>
        <dbReference type="EMBL" id="CAE7678241.1"/>
    </source>
</evidence>
<name>A0A812WJN0_9DINO</name>
<comment type="caution">
    <text evidence="1">The sequence shown here is derived from an EMBL/GenBank/DDBJ whole genome shotgun (WGS) entry which is preliminary data.</text>
</comment>
<accession>A0A812WJN0</accession>
<dbReference type="AlphaFoldDB" id="A0A812WJN0"/>
<sequence>MKLSAGILCMKKAVKYEAWMKRTNNKFHVLITDWREAKPCIHAVGESQQEDSWPEMVIILCDLPKSHENAVQWAGRQTTIKTPIRVVFEDPEQTHFQVIADLLQECYEKMLKRRPMLVPFNPGLLSQPEALTSRASAASPEPSGRIWEVASDVDSDEIRRAVRTGTIISL</sequence>
<dbReference type="Proteomes" id="UP000601435">
    <property type="component" value="Unassembled WGS sequence"/>
</dbReference>
<dbReference type="EMBL" id="CAJNJA010033363">
    <property type="protein sequence ID" value="CAE7678241.1"/>
    <property type="molecule type" value="Genomic_DNA"/>
</dbReference>
<keyword evidence="2" id="KW-1185">Reference proteome</keyword>
<reference evidence="1" key="1">
    <citation type="submission" date="2021-02" db="EMBL/GenBank/DDBJ databases">
        <authorList>
            <person name="Dougan E. K."/>
            <person name="Rhodes N."/>
            <person name="Thang M."/>
            <person name="Chan C."/>
        </authorList>
    </citation>
    <scope>NUCLEOTIDE SEQUENCE</scope>
</reference>